<proteinExistence type="predicted"/>
<dbReference type="SUPFAM" id="SSF56634">
    <property type="entry name" value="Heme-dependent catalase-like"/>
    <property type="match status" value="1"/>
</dbReference>
<dbReference type="PANTHER" id="PTHR36195:SF4">
    <property type="entry name" value="DOMAIN PROTEIN, PUTATIVE (AFU_ORTHOLOGUE AFUA_5G01990)-RELATED"/>
    <property type="match status" value="1"/>
</dbReference>
<keyword evidence="3" id="KW-1185">Reference proteome</keyword>
<evidence type="ECO:0000313" key="3">
    <source>
        <dbReference type="Proteomes" id="UP001500279"/>
    </source>
</evidence>
<comment type="caution">
    <text evidence="2">The sequence shown here is derived from an EMBL/GenBank/DDBJ whole genome shotgun (WGS) entry which is preliminary data.</text>
</comment>
<sequence length="444" mass="48585">MIAAPSYVRPFGGRLGWRSFTAEEPRMTLPAAAHATHDSTLDDPKLPDPFTLQPLRYQPSFEFLEEDEERTGEALVAAMRGISEKVLKDEGHAYRSVHAKSHGLLLGEMEVLDKLPPAYAQGVFSQPGRYPAVMRLSTIPGDLLHDAVSTPRGFALKLVGVPGDRVPGSEGDTTQDFLMVDSPNFSAKSARQFLRSVKLVAATTDRLPSLKQALSVVLRGLERWAEKADTELNSLKALGAHPPTHPLGDRYYGQLPVLWGPYMAKFCLVPVDDSLLALRQHPVDLDAHHDALRLAVEAHFAREGGAWELRVQLCTDLARMPLEDPSEPWSEVLSPYVPVAMLRAGPQPGWSRELSVAIDDGMSFSPWHALAAHRPLGAIMRIRQAAYRMAAEFRAAHNPTPVVEPRSLAALKAVLGEAGQQAWPGEGMALRGAEPPGNFSRPVE</sequence>
<evidence type="ECO:0000313" key="2">
    <source>
        <dbReference type="EMBL" id="GAA0769212.1"/>
    </source>
</evidence>
<reference evidence="3" key="1">
    <citation type="journal article" date="2019" name="Int. J. Syst. Evol. Microbiol.">
        <title>The Global Catalogue of Microorganisms (GCM) 10K type strain sequencing project: providing services to taxonomists for standard genome sequencing and annotation.</title>
        <authorList>
            <consortium name="The Broad Institute Genomics Platform"/>
            <consortium name="The Broad Institute Genome Sequencing Center for Infectious Disease"/>
            <person name="Wu L."/>
            <person name="Ma J."/>
        </authorList>
    </citation>
    <scope>NUCLEOTIDE SEQUENCE [LARGE SCALE GENOMIC DNA]</scope>
    <source>
        <strain evidence="3">JCM 15503</strain>
    </source>
</reference>
<name>A0ABP3VTN3_9BURK</name>
<dbReference type="Gene3D" id="2.40.180.10">
    <property type="entry name" value="Catalase core domain"/>
    <property type="match status" value="1"/>
</dbReference>
<dbReference type="Proteomes" id="UP001500279">
    <property type="component" value="Unassembled WGS sequence"/>
</dbReference>
<accession>A0ABP3VTN3</accession>
<dbReference type="CDD" id="cd08152">
    <property type="entry name" value="y4iL_like"/>
    <property type="match status" value="1"/>
</dbReference>
<comment type="function">
    <text evidence="1">Decomposes hydrogen peroxide into water and oxygen; serves to protect cells from the toxic effects of hydrogen peroxide.</text>
</comment>
<dbReference type="InterPro" id="IPR020835">
    <property type="entry name" value="Catalase_sf"/>
</dbReference>
<gene>
    <name evidence="2" type="ORF">GCM10009107_59830</name>
</gene>
<dbReference type="PANTHER" id="PTHR36195">
    <property type="entry name" value="DOMAIN PROTEIN, PUTATIVE (AFU_ORTHOLOGUE AFUA_5G01990)-RELATED-RELATED"/>
    <property type="match status" value="1"/>
</dbReference>
<dbReference type="EMBL" id="BAAAEW010000047">
    <property type="protein sequence ID" value="GAA0769212.1"/>
    <property type="molecule type" value="Genomic_DNA"/>
</dbReference>
<evidence type="ECO:0000256" key="1">
    <source>
        <dbReference type="ARBA" id="ARBA00002974"/>
    </source>
</evidence>
<protein>
    <submittedName>
        <fullName evidence="2">Catalase family protein</fullName>
    </submittedName>
</protein>
<organism evidence="2 3">
    <name type="scientific">Ideonella azotifigens</name>
    <dbReference type="NCBI Taxonomy" id="513160"/>
    <lineage>
        <taxon>Bacteria</taxon>
        <taxon>Pseudomonadati</taxon>
        <taxon>Pseudomonadota</taxon>
        <taxon>Betaproteobacteria</taxon>
        <taxon>Burkholderiales</taxon>
        <taxon>Sphaerotilaceae</taxon>
        <taxon>Ideonella</taxon>
    </lineage>
</organism>